<organism evidence="2 3">
    <name type="scientific">Proteiniborus ethanoligenes</name>
    <dbReference type="NCBI Taxonomy" id="415015"/>
    <lineage>
        <taxon>Bacteria</taxon>
        <taxon>Bacillati</taxon>
        <taxon>Bacillota</taxon>
        <taxon>Clostridia</taxon>
        <taxon>Eubacteriales</taxon>
        <taxon>Proteiniborus</taxon>
    </lineage>
</organism>
<protein>
    <submittedName>
        <fullName evidence="2">Acetyltransferase (GNAT) domain-containing protein</fullName>
    </submittedName>
</protein>
<proteinExistence type="predicted"/>
<dbReference type="STRING" id="415015.SAMN05660462_00254"/>
<feature type="domain" description="N-acetyltransferase" evidence="1">
    <location>
        <begin position="20"/>
        <end position="118"/>
    </location>
</feature>
<sequence length="147" mass="16923">MFFDTTDLKNQEIYLSLYKTASENKDKGYVPAYHFKIIRCFDDTIVGECDLRVGHNDNTKFGGNIGYEIYEPFRGNNYASKACKLLFILAKKHKMDEVIITCSPENIASRKTCEYSGAKLKGIIDVPPWHEMFKTGRKKTCQYVINL</sequence>
<evidence type="ECO:0000313" key="3">
    <source>
        <dbReference type="Proteomes" id="UP000198625"/>
    </source>
</evidence>
<dbReference type="InterPro" id="IPR016181">
    <property type="entry name" value="Acyl_CoA_acyltransferase"/>
</dbReference>
<dbReference type="RefSeq" id="WP_091726130.1">
    <property type="nucleotide sequence ID" value="NZ_FNQE01000002.1"/>
</dbReference>
<name>A0A1H3KPK8_9FIRM</name>
<keyword evidence="3" id="KW-1185">Reference proteome</keyword>
<dbReference type="InterPro" id="IPR000182">
    <property type="entry name" value="GNAT_dom"/>
</dbReference>
<dbReference type="EMBL" id="FNQE01000002">
    <property type="protein sequence ID" value="SDY53655.1"/>
    <property type="molecule type" value="Genomic_DNA"/>
</dbReference>
<keyword evidence="2" id="KW-0808">Transferase</keyword>
<dbReference type="SUPFAM" id="SSF55729">
    <property type="entry name" value="Acyl-CoA N-acyltransferases (Nat)"/>
    <property type="match status" value="1"/>
</dbReference>
<dbReference type="PANTHER" id="PTHR39173:SF1">
    <property type="entry name" value="ACETYLTRANSFERASE"/>
    <property type="match status" value="1"/>
</dbReference>
<evidence type="ECO:0000313" key="2">
    <source>
        <dbReference type="EMBL" id="SDY53655.1"/>
    </source>
</evidence>
<dbReference type="AlphaFoldDB" id="A0A1H3KPK8"/>
<gene>
    <name evidence="2" type="ORF">SAMN05660462_00254</name>
</gene>
<dbReference type="Pfam" id="PF13302">
    <property type="entry name" value="Acetyltransf_3"/>
    <property type="match status" value="1"/>
</dbReference>
<dbReference type="OrthoDB" id="9797989at2"/>
<accession>A0A1H3KPK8</accession>
<evidence type="ECO:0000259" key="1">
    <source>
        <dbReference type="Pfam" id="PF13302"/>
    </source>
</evidence>
<dbReference type="Gene3D" id="3.40.630.30">
    <property type="match status" value="1"/>
</dbReference>
<dbReference type="Proteomes" id="UP000198625">
    <property type="component" value="Unassembled WGS sequence"/>
</dbReference>
<reference evidence="2 3" key="1">
    <citation type="submission" date="2016-10" db="EMBL/GenBank/DDBJ databases">
        <authorList>
            <person name="de Groot N.N."/>
        </authorList>
    </citation>
    <scope>NUCLEOTIDE SEQUENCE [LARGE SCALE GENOMIC DNA]</scope>
    <source>
        <strain evidence="2 3">DSM 21650</strain>
    </source>
</reference>
<dbReference type="PANTHER" id="PTHR39173">
    <property type="entry name" value="ACETYLTRANSFERASE"/>
    <property type="match status" value="1"/>
</dbReference>
<dbReference type="GO" id="GO:0016747">
    <property type="term" value="F:acyltransferase activity, transferring groups other than amino-acyl groups"/>
    <property type="evidence" value="ECO:0007669"/>
    <property type="project" value="InterPro"/>
</dbReference>